<keyword evidence="2" id="KW-1185">Reference proteome</keyword>
<dbReference type="EMBL" id="CAKOGL010000031">
    <property type="protein sequence ID" value="CAH2108738.1"/>
    <property type="molecule type" value="Genomic_DNA"/>
</dbReference>
<proteinExistence type="predicted"/>
<accession>A0AAU9VE65</accession>
<organism evidence="1 2">
    <name type="scientific">Euphydryas editha</name>
    <name type="common">Edith's checkerspot</name>
    <dbReference type="NCBI Taxonomy" id="104508"/>
    <lineage>
        <taxon>Eukaryota</taxon>
        <taxon>Metazoa</taxon>
        <taxon>Ecdysozoa</taxon>
        <taxon>Arthropoda</taxon>
        <taxon>Hexapoda</taxon>
        <taxon>Insecta</taxon>
        <taxon>Pterygota</taxon>
        <taxon>Neoptera</taxon>
        <taxon>Endopterygota</taxon>
        <taxon>Lepidoptera</taxon>
        <taxon>Glossata</taxon>
        <taxon>Ditrysia</taxon>
        <taxon>Papilionoidea</taxon>
        <taxon>Nymphalidae</taxon>
        <taxon>Nymphalinae</taxon>
        <taxon>Euphydryas</taxon>
    </lineage>
</organism>
<sequence length="176" mass="19963">MRSVPIIRPSSEVSRKKTRADARAQVAAAHANVTAFYRPRAIRARSFYRFAYTYGLPLEVLWNSMQKLSRALGMIWKNTRLISVFVCVPIARRRRLHGLLRSQTVGLIRNVCPALLCGDLMNSSKSLQLMLGGRAHAPCNNELRRLPALRLRLCPVQCFVQKTFKRSPGIFAGELR</sequence>
<dbReference type="Proteomes" id="UP001153954">
    <property type="component" value="Unassembled WGS sequence"/>
</dbReference>
<name>A0AAU9VE65_EUPED</name>
<protein>
    <submittedName>
        <fullName evidence="1">Uncharacterized protein</fullName>
    </submittedName>
</protein>
<gene>
    <name evidence="1" type="ORF">EEDITHA_LOCUS22646</name>
</gene>
<comment type="caution">
    <text evidence="1">The sequence shown here is derived from an EMBL/GenBank/DDBJ whole genome shotgun (WGS) entry which is preliminary data.</text>
</comment>
<evidence type="ECO:0000313" key="2">
    <source>
        <dbReference type="Proteomes" id="UP001153954"/>
    </source>
</evidence>
<evidence type="ECO:0000313" key="1">
    <source>
        <dbReference type="EMBL" id="CAH2108738.1"/>
    </source>
</evidence>
<reference evidence="1" key="1">
    <citation type="submission" date="2022-03" db="EMBL/GenBank/DDBJ databases">
        <authorList>
            <person name="Tunstrom K."/>
        </authorList>
    </citation>
    <scope>NUCLEOTIDE SEQUENCE</scope>
</reference>
<dbReference type="AlphaFoldDB" id="A0AAU9VE65"/>